<dbReference type="RefSeq" id="WP_344426432.1">
    <property type="nucleotide sequence ID" value="NZ_BAAANN010000028.1"/>
</dbReference>
<keyword evidence="1" id="KW-0732">Signal</keyword>
<evidence type="ECO:0000313" key="3">
    <source>
        <dbReference type="Proteomes" id="UP001501116"/>
    </source>
</evidence>
<keyword evidence="3" id="KW-1185">Reference proteome</keyword>
<gene>
    <name evidence="2" type="ORF">GCM10009754_60480</name>
</gene>
<protein>
    <recommendedName>
        <fullName evidence="4">Secreted protein</fullName>
    </recommendedName>
</protein>
<dbReference type="EMBL" id="BAAANN010000028">
    <property type="protein sequence ID" value="GAA1976677.1"/>
    <property type="molecule type" value="Genomic_DNA"/>
</dbReference>
<sequence>MRLRSVAVAVVSACALAVGVPATASATEGEFTYWYNDEDGELRQGALVDPPSGYCLEIPEIADFSDAHAFRPHNRTRSSARMFREADCEGGAFYTLRSGGRAGDRLLLRSVVFG</sequence>
<evidence type="ECO:0000256" key="1">
    <source>
        <dbReference type="SAM" id="SignalP"/>
    </source>
</evidence>
<organism evidence="2 3">
    <name type="scientific">Amycolatopsis minnesotensis</name>
    <dbReference type="NCBI Taxonomy" id="337894"/>
    <lineage>
        <taxon>Bacteria</taxon>
        <taxon>Bacillati</taxon>
        <taxon>Actinomycetota</taxon>
        <taxon>Actinomycetes</taxon>
        <taxon>Pseudonocardiales</taxon>
        <taxon>Pseudonocardiaceae</taxon>
        <taxon>Amycolatopsis</taxon>
    </lineage>
</organism>
<reference evidence="3" key="1">
    <citation type="journal article" date="2019" name="Int. J. Syst. Evol. Microbiol.">
        <title>The Global Catalogue of Microorganisms (GCM) 10K type strain sequencing project: providing services to taxonomists for standard genome sequencing and annotation.</title>
        <authorList>
            <consortium name="The Broad Institute Genomics Platform"/>
            <consortium name="The Broad Institute Genome Sequencing Center for Infectious Disease"/>
            <person name="Wu L."/>
            <person name="Ma J."/>
        </authorList>
    </citation>
    <scope>NUCLEOTIDE SEQUENCE [LARGE SCALE GENOMIC DNA]</scope>
    <source>
        <strain evidence="3">JCM 14545</strain>
    </source>
</reference>
<comment type="caution">
    <text evidence="2">The sequence shown here is derived from an EMBL/GenBank/DDBJ whole genome shotgun (WGS) entry which is preliminary data.</text>
</comment>
<dbReference type="Proteomes" id="UP001501116">
    <property type="component" value="Unassembled WGS sequence"/>
</dbReference>
<accession>A0ABP5DAE3</accession>
<evidence type="ECO:0008006" key="4">
    <source>
        <dbReference type="Google" id="ProtNLM"/>
    </source>
</evidence>
<proteinExistence type="predicted"/>
<feature type="chain" id="PRO_5046335625" description="Secreted protein" evidence="1">
    <location>
        <begin position="27"/>
        <end position="114"/>
    </location>
</feature>
<name>A0ABP5DAE3_9PSEU</name>
<evidence type="ECO:0000313" key="2">
    <source>
        <dbReference type="EMBL" id="GAA1976677.1"/>
    </source>
</evidence>
<feature type="signal peptide" evidence="1">
    <location>
        <begin position="1"/>
        <end position="26"/>
    </location>
</feature>